<comment type="caution">
    <text evidence="2">The sequence shown here is derived from an EMBL/GenBank/DDBJ whole genome shotgun (WGS) entry which is preliminary data.</text>
</comment>
<protein>
    <submittedName>
        <fullName evidence="2">S8 family peptidase</fullName>
    </submittedName>
</protein>
<sequence length="835" mass="92803">MAELEFPHLFLNTVPNSQQYTNPTGGGSKFQLPDRPNRIQHADYVRNALDKIWDESFTLKEQRKAVSLPARTGTYVEFESAAGFELKFESLETRRSGIRLLNVRAHENPNGSKTQRATIFVPHGKEKILADKVRRYRDEDTPKDQPKNKPLVESVENLRIALLHSFWNDDVGLIPPVDAPHACEIWLRTPTKEGEAASIVVFREVCEALNITLRDGHISFPERVVVLIEANSQQLTDLISSTDNLAEFRRAKETADFWVGMENAQQAEWVQNLAARLSVDAGTKTSACVIDTGANNGHPLLAPLLAEADCESVDTDWGTNDEDGHGTSMCGNVAFGDNLGHWLQTDTAISLPYKLESVKLIPKSGFKEDQDLNGYRTSQAVTRAEISNPEFTRAICMAITSTDGRDRGRPSSWSGMIDALAAGVDDEQEARRLFILSAGNVRNASDWANYPDSNVTSDIHDPGQAWNALTVGAVTFKDQITNADIANIYTPIATAGQLSPYSTTSMMWDSKWPNKPDIVLEGGNAAVDGTNFTTQLEDLSLLSLNHKPQLANFTGNYATSAASALATEQAARLHAQYPNAWPETIRGLMVHSAQWTQQLWNQFSDPGNSHKANRERLLRACGYGIPSVERAMSSASNSLAMIVQGEIQPFQEKKKNDFKANDMHFYALPWPKEALNDLPLDTMVTIDVTLSYFIEPGPGEIGWRDKYRYRSHGLDFNLKKPTESLDEFVTRLNKAAREDDDTDYGGSGVDWQIGEKKGRTRGSIHRDWVEMTAAEAAEAGVVGVFPRSGWWKERPYLGKGDSKARYSLIIAIRTPKTDVDIYTPVAIEIEQQIQV</sequence>
<feature type="domain" description="Peptidase S8/S53" evidence="1">
    <location>
        <begin position="282"/>
        <end position="624"/>
    </location>
</feature>
<gene>
    <name evidence="2" type="ORF">L0664_05445</name>
</gene>
<accession>A0ABS9CUK3</accession>
<dbReference type="Proteomes" id="UP001200557">
    <property type="component" value="Unassembled WGS sequence"/>
</dbReference>
<proteinExistence type="predicted"/>
<dbReference type="CDD" id="cd04847">
    <property type="entry name" value="Peptidases_S8_Subtilisin_like_2"/>
    <property type="match status" value="1"/>
</dbReference>
<evidence type="ECO:0000313" key="3">
    <source>
        <dbReference type="Proteomes" id="UP001200557"/>
    </source>
</evidence>
<name>A0ABS9CUK3_9RHOB</name>
<dbReference type="InterPro" id="IPR000209">
    <property type="entry name" value="Peptidase_S8/S53_dom"/>
</dbReference>
<evidence type="ECO:0000313" key="2">
    <source>
        <dbReference type="EMBL" id="MCF2870504.1"/>
    </source>
</evidence>
<reference evidence="2 3" key="1">
    <citation type="submission" date="2022-01" db="EMBL/GenBank/DDBJ databases">
        <title>Octadecabacter sp. nov., isolated from a marine alga.</title>
        <authorList>
            <person name="Jin M.S."/>
            <person name="Kim H.M."/>
            <person name="Han D.M."/>
            <person name="Jung J.J."/>
            <person name="Jeon C.O."/>
        </authorList>
    </citation>
    <scope>NUCLEOTIDE SEQUENCE [LARGE SCALE GENOMIC DNA]</scope>
    <source>
        <strain evidence="2 3">G9-8</strain>
    </source>
</reference>
<dbReference type="InterPro" id="IPR036852">
    <property type="entry name" value="Peptidase_S8/S53_dom_sf"/>
</dbReference>
<dbReference type="EMBL" id="JAKGAQ010000001">
    <property type="protein sequence ID" value="MCF2870504.1"/>
    <property type="molecule type" value="Genomic_DNA"/>
</dbReference>
<dbReference type="RefSeq" id="WP_235224605.1">
    <property type="nucleotide sequence ID" value="NZ_JAKGAQ010000001.1"/>
</dbReference>
<organism evidence="2 3">
    <name type="scientific">Octadecabacter dasysiphoniae</name>
    <dbReference type="NCBI Taxonomy" id="2909341"/>
    <lineage>
        <taxon>Bacteria</taxon>
        <taxon>Pseudomonadati</taxon>
        <taxon>Pseudomonadota</taxon>
        <taxon>Alphaproteobacteria</taxon>
        <taxon>Rhodobacterales</taxon>
        <taxon>Roseobacteraceae</taxon>
        <taxon>Octadecabacter</taxon>
    </lineage>
</organism>
<dbReference type="InterPro" id="IPR034074">
    <property type="entry name" value="Y4bN_pept_dom"/>
</dbReference>
<evidence type="ECO:0000259" key="1">
    <source>
        <dbReference type="Pfam" id="PF00082"/>
    </source>
</evidence>
<keyword evidence="3" id="KW-1185">Reference proteome</keyword>
<dbReference type="SUPFAM" id="SSF52743">
    <property type="entry name" value="Subtilisin-like"/>
    <property type="match status" value="1"/>
</dbReference>
<dbReference type="Gene3D" id="3.40.50.200">
    <property type="entry name" value="Peptidase S8/S53 domain"/>
    <property type="match status" value="1"/>
</dbReference>
<dbReference type="Pfam" id="PF00082">
    <property type="entry name" value="Peptidase_S8"/>
    <property type="match status" value="1"/>
</dbReference>